<dbReference type="PANTHER" id="PTHR33991">
    <property type="entry name" value="DNA REPAIR PROTEIN RECO"/>
    <property type="match status" value="1"/>
</dbReference>
<dbReference type="Gene3D" id="2.40.50.140">
    <property type="entry name" value="Nucleic acid-binding proteins"/>
    <property type="match status" value="1"/>
</dbReference>
<sequence length="249" mass="27500">MEWQDRGIIIGTRRHGETSLILEVMTEQRGRHLGLVRGGRSRRQQPVLQPGNAVELTWRARLEEHLGTFQVEPLALSAARLMEQPSGIHGIQLLAGHLRLLPERDRHTELFRALEVMIEHLCEPEIAGPLMVRFELRLLEELGFGLDLSSCAGTGSREDLVYVSPKSGRAVSRAAGEPWKDRLLALPAFLSGRSPAAPDAEAMAAAFELTGHFLRRHVYEPRGMAEPAARTGFAAAVGRAIAQKGEDRT</sequence>
<reference evidence="9 10" key="1">
    <citation type="submission" date="2020-06" db="EMBL/GenBank/DDBJ databases">
        <title>Oricola thermophila sp. nov. isolated from a tidal sediments.</title>
        <authorList>
            <person name="Kwon K.K."/>
            <person name="Yang S.-H."/>
            <person name="Park M.-J."/>
        </authorList>
    </citation>
    <scope>NUCLEOTIDE SEQUENCE [LARGE SCALE GENOMIC DNA]</scope>
    <source>
        <strain evidence="9 10">MEBiC13590</strain>
    </source>
</reference>
<dbReference type="GO" id="GO:0006302">
    <property type="term" value="P:double-strand break repair"/>
    <property type="evidence" value="ECO:0007669"/>
    <property type="project" value="TreeGrafter"/>
</dbReference>
<keyword evidence="4 7" id="KW-0233">DNA recombination</keyword>
<evidence type="ECO:0000259" key="8">
    <source>
        <dbReference type="Pfam" id="PF11967"/>
    </source>
</evidence>
<evidence type="ECO:0000256" key="3">
    <source>
        <dbReference type="ARBA" id="ARBA00022763"/>
    </source>
</evidence>
<evidence type="ECO:0000256" key="5">
    <source>
        <dbReference type="ARBA" id="ARBA00023204"/>
    </source>
</evidence>
<gene>
    <name evidence="7 9" type="primary">recO</name>
    <name evidence="9" type="ORF">HTY61_08450</name>
</gene>
<keyword evidence="5 7" id="KW-0234">DNA repair</keyword>
<dbReference type="InterPro" id="IPR003717">
    <property type="entry name" value="RecO"/>
</dbReference>
<proteinExistence type="inferred from homology"/>
<comment type="function">
    <text evidence="7">Involved in DNA repair and RecF pathway recombination.</text>
</comment>
<dbReference type="SUPFAM" id="SSF50249">
    <property type="entry name" value="Nucleic acid-binding proteins"/>
    <property type="match status" value="1"/>
</dbReference>
<dbReference type="AlphaFoldDB" id="A0A6N1VC72"/>
<protein>
    <recommendedName>
        <fullName evidence="2 7">DNA repair protein RecO</fullName>
    </recommendedName>
    <alternativeName>
        <fullName evidence="6 7">Recombination protein O</fullName>
    </alternativeName>
</protein>
<evidence type="ECO:0000313" key="10">
    <source>
        <dbReference type="Proteomes" id="UP000509367"/>
    </source>
</evidence>
<dbReference type="RefSeq" id="WP_175276373.1">
    <property type="nucleotide sequence ID" value="NZ_CP054836.1"/>
</dbReference>
<dbReference type="SUPFAM" id="SSF57863">
    <property type="entry name" value="ArfGap/RecO-like zinc finger"/>
    <property type="match status" value="1"/>
</dbReference>
<dbReference type="HAMAP" id="MF_00201">
    <property type="entry name" value="RecO"/>
    <property type="match status" value="1"/>
</dbReference>
<dbReference type="Pfam" id="PF02565">
    <property type="entry name" value="RecO_C"/>
    <property type="match status" value="1"/>
</dbReference>
<dbReference type="InterPro" id="IPR022572">
    <property type="entry name" value="DNA_rep/recomb_RecO_N"/>
</dbReference>
<keyword evidence="10" id="KW-1185">Reference proteome</keyword>
<dbReference type="KEGG" id="orm:HTY61_08450"/>
<dbReference type="InterPro" id="IPR042242">
    <property type="entry name" value="RecO_C"/>
</dbReference>
<dbReference type="NCBIfam" id="TIGR00613">
    <property type="entry name" value="reco"/>
    <property type="match status" value="1"/>
</dbReference>
<organism evidence="9 10">
    <name type="scientific">Oricola thermophila</name>
    <dbReference type="NCBI Taxonomy" id="2742145"/>
    <lineage>
        <taxon>Bacteria</taxon>
        <taxon>Pseudomonadati</taxon>
        <taxon>Pseudomonadota</taxon>
        <taxon>Alphaproteobacteria</taxon>
        <taxon>Hyphomicrobiales</taxon>
        <taxon>Ahrensiaceae</taxon>
        <taxon>Oricola</taxon>
    </lineage>
</organism>
<dbReference type="Gene3D" id="1.20.1440.120">
    <property type="entry name" value="Recombination protein O, C-terminal domain"/>
    <property type="match status" value="1"/>
</dbReference>
<keyword evidence="3 7" id="KW-0227">DNA damage</keyword>
<evidence type="ECO:0000256" key="7">
    <source>
        <dbReference type="HAMAP-Rule" id="MF_00201"/>
    </source>
</evidence>
<dbReference type="Pfam" id="PF11967">
    <property type="entry name" value="RecO_N"/>
    <property type="match status" value="1"/>
</dbReference>
<evidence type="ECO:0000256" key="6">
    <source>
        <dbReference type="ARBA" id="ARBA00033409"/>
    </source>
</evidence>
<name>A0A6N1VC72_9HYPH</name>
<feature type="domain" description="DNA replication/recombination mediator RecO N-terminal" evidence="8">
    <location>
        <begin position="1"/>
        <end position="71"/>
    </location>
</feature>
<evidence type="ECO:0000313" key="9">
    <source>
        <dbReference type="EMBL" id="QKV18480.1"/>
    </source>
</evidence>
<evidence type="ECO:0000256" key="4">
    <source>
        <dbReference type="ARBA" id="ARBA00023172"/>
    </source>
</evidence>
<dbReference type="EMBL" id="CP054836">
    <property type="protein sequence ID" value="QKV18480.1"/>
    <property type="molecule type" value="Genomic_DNA"/>
</dbReference>
<dbReference type="InterPro" id="IPR012340">
    <property type="entry name" value="NA-bd_OB-fold"/>
</dbReference>
<dbReference type="PANTHER" id="PTHR33991:SF1">
    <property type="entry name" value="DNA REPAIR PROTEIN RECO"/>
    <property type="match status" value="1"/>
</dbReference>
<dbReference type="GO" id="GO:0043590">
    <property type="term" value="C:bacterial nucleoid"/>
    <property type="evidence" value="ECO:0007669"/>
    <property type="project" value="TreeGrafter"/>
</dbReference>
<evidence type="ECO:0000256" key="1">
    <source>
        <dbReference type="ARBA" id="ARBA00007452"/>
    </source>
</evidence>
<dbReference type="GO" id="GO:0006310">
    <property type="term" value="P:DNA recombination"/>
    <property type="evidence" value="ECO:0007669"/>
    <property type="project" value="UniProtKB-UniRule"/>
</dbReference>
<accession>A0A6N1VC72</accession>
<dbReference type="Proteomes" id="UP000509367">
    <property type="component" value="Chromosome"/>
</dbReference>
<evidence type="ECO:0000256" key="2">
    <source>
        <dbReference type="ARBA" id="ARBA00021310"/>
    </source>
</evidence>
<dbReference type="InterPro" id="IPR037278">
    <property type="entry name" value="ARFGAP/RecO"/>
</dbReference>
<comment type="similarity">
    <text evidence="1 7">Belongs to the RecO family.</text>
</comment>